<dbReference type="AlphaFoldDB" id="A0A813PHI8"/>
<keyword evidence="1" id="KW-1133">Transmembrane helix</keyword>
<accession>A0A813PHI8</accession>
<dbReference type="EMBL" id="CAJNOG010000012">
    <property type="protein sequence ID" value="CAF0750598.1"/>
    <property type="molecule type" value="Genomic_DNA"/>
</dbReference>
<protein>
    <recommendedName>
        <fullName evidence="5">Transmembrane protein</fullName>
    </recommendedName>
</protein>
<feature type="chain" id="PRO_5032484585" description="Transmembrane protein" evidence="2">
    <location>
        <begin position="22"/>
        <end position="1087"/>
    </location>
</feature>
<evidence type="ECO:0000256" key="1">
    <source>
        <dbReference type="SAM" id="Phobius"/>
    </source>
</evidence>
<evidence type="ECO:0008006" key="5">
    <source>
        <dbReference type="Google" id="ProtNLM"/>
    </source>
</evidence>
<keyword evidence="1" id="KW-0472">Membrane</keyword>
<name>A0A813PHI8_9BILA</name>
<dbReference type="Proteomes" id="UP000663845">
    <property type="component" value="Unassembled WGS sequence"/>
</dbReference>
<reference evidence="3" key="1">
    <citation type="submission" date="2021-02" db="EMBL/GenBank/DDBJ databases">
        <authorList>
            <person name="Nowell W R."/>
        </authorList>
    </citation>
    <scope>NUCLEOTIDE SEQUENCE</scope>
</reference>
<comment type="caution">
    <text evidence="3">The sequence shown here is derived from an EMBL/GenBank/DDBJ whole genome shotgun (WGS) entry which is preliminary data.</text>
</comment>
<keyword evidence="2" id="KW-0732">Signal</keyword>
<feature type="transmembrane region" description="Helical" evidence="1">
    <location>
        <begin position="649"/>
        <end position="666"/>
    </location>
</feature>
<proteinExistence type="predicted"/>
<feature type="transmembrane region" description="Helical" evidence="1">
    <location>
        <begin position="708"/>
        <end position="726"/>
    </location>
</feature>
<organism evidence="3 4">
    <name type="scientific">Adineta steineri</name>
    <dbReference type="NCBI Taxonomy" id="433720"/>
    <lineage>
        <taxon>Eukaryota</taxon>
        <taxon>Metazoa</taxon>
        <taxon>Spiralia</taxon>
        <taxon>Gnathifera</taxon>
        <taxon>Rotifera</taxon>
        <taxon>Eurotatoria</taxon>
        <taxon>Bdelloidea</taxon>
        <taxon>Adinetida</taxon>
        <taxon>Adinetidae</taxon>
        <taxon>Adineta</taxon>
    </lineage>
</organism>
<feature type="transmembrane region" description="Helical" evidence="1">
    <location>
        <begin position="319"/>
        <end position="337"/>
    </location>
</feature>
<keyword evidence="1" id="KW-0812">Transmembrane</keyword>
<feature type="transmembrane region" description="Helical" evidence="1">
    <location>
        <begin position="232"/>
        <end position="258"/>
    </location>
</feature>
<gene>
    <name evidence="3" type="ORF">JYZ213_LOCUS2460</name>
</gene>
<feature type="signal peptide" evidence="2">
    <location>
        <begin position="1"/>
        <end position="21"/>
    </location>
</feature>
<feature type="transmembrane region" description="Helical" evidence="1">
    <location>
        <begin position="1038"/>
        <end position="1060"/>
    </location>
</feature>
<evidence type="ECO:0000256" key="2">
    <source>
        <dbReference type="SAM" id="SignalP"/>
    </source>
</evidence>
<evidence type="ECO:0000313" key="3">
    <source>
        <dbReference type="EMBL" id="CAF0750598.1"/>
    </source>
</evidence>
<sequence length="1087" mass="122403">MGTYVFQALSILCVLVNQTISNSLSQFNSTQYVSASVTPSNVFQLQTEAFISQFKSATANGFLLSLSMIRDTTQSNALVSAQFTNYRFYHDVNGYDLFTISARYDGCTCSSLATCINQYAVISYPNFTGMFPLPGLYTGCYTIESLLQSNLQCFYDQTCINQLQSYLGSSTSINVTALDISLSSQFSENSTIADILDQLMVEEWINSSIYENYYSECQPSSCSYTVTTKNSAVYIITTLIGLVGGLITVLKLMVPMLVKVVRKRMHKEVKTEAETLVQEPNPSTLYKLKHYILTFNIFPSIPPTTDEHRLRNQHISTRLFIILLIVSLSILLLYTSLINITQTVNVKAPSIIKYEQLYNSYSQALICDCTQISINYEKFIQIQYTLHQVCHSDFITQDWINYLASSPGNDELNYFDFRVTSTFTFQALSTFCALIDQTISNSLIQFYSNQYVSALVTPSNVFQLQTEAFISQFKSATANGFLLSLSMIRDTTQSNALLSGELTNIELYLDYSYYLYTNPRSYGNCSCSSSAKCITQSAVYNVLNGRLLFYVPGLYTGCYTIESLLQSNLQCFYNQTCINQLQSYFQVSSLMNVTALDISLSSQFSENSTIADILDQLMVEEWINSSIYENYYNECQPSSCSYTVTTKNSAVYIITTLIGLVGVMSINERVRALYQKTKHLLLNLNIFPSVPPTTDEHRLRNQYISTRLFISLLIILLSILLLYTSLINITQTVNVKAPSIIKYEQLYNSYSQALICDCTQISINYEKFIQIQYTLHQVCHSDFITQNWIKYLAIGFDIPADEHDFRMTSTFTFQAMGAFCTLVNQTISNSLIQFYSNQYVSALVTPSNVFQLQTEAFISQFKSATANGFLLSLAIIRDTTQSNSLVSGQLTNYGISFSTSAATRVSRLYGNCTCTYSAKCITQSPIHDLVSSDNILFYVPGLYTGCYTIESLLQSDLQCFYNQTCINQLQSYFQVSSLMNVTALNISLSSQFSENSTVGDVLDQLMVEEWKNSSMYESYYNECQPSSCSYTVTSKNSAVYIITTLIGLVGGLITVLKLMVPYLVKLIMFCINKCKRRSATIMPIGQT</sequence>
<evidence type="ECO:0000313" key="4">
    <source>
        <dbReference type="Proteomes" id="UP000663845"/>
    </source>
</evidence>